<proteinExistence type="predicted"/>
<name>A0AAV0RI61_9ROSI</name>
<gene>
    <name evidence="1" type="ORF">LITE_LOCUS48288</name>
</gene>
<comment type="caution">
    <text evidence="1">The sequence shown here is derived from an EMBL/GenBank/DDBJ whole genome shotgun (WGS) entry which is preliminary data.</text>
</comment>
<protein>
    <submittedName>
        <fullName evidence="1">Uncharacterized protein</fullName>
    </submittedName>
</protein>
<sequence length="41" mass="4972">MNLFECWRNGNRCDEREENKKQTARYLSRSSILSRIPEVQL</sequence>
<dbReference type="AlphaFoldDB" id="A0AAV0RI61"/>
<reference evidence="1" key="1">
    <citation type="submission" date="2022-08" db="EMBL/GenBank/DDBJ databases">
        <authorList>
            <person name="Gutierrez-Valencia J."/>
        </authorList>
    </citation>
    <scope>NUCLEOTIDE SEQUENCE</scope>
</reference>
<keyword evidence="2" id="KW-1185">Reference proteome</keyword>
<organism evidence="1 2">
    <name type="scientific">Linum tenue</name>
    <dbReference type="NCBI Taxonomy" id="586396"/>
    <lineage>
        <taxon>Eukaryota</taxon>
        <taxon>Viridiplantae</taxon>
        <taxon>Streptophyta</taxon>
        <taxon>Embryophyta</taxon>
        <taxon>Tracheophyta</taxon>
        <taxon>Spermatophyta</taxon>
        <taxon>Magnoliopsida</taxon>
        <taxon>eudicotyledons</taxon>
        <taxon>Gunneridae</taxon>
        <taxon>Pentapetalae</taxon>
        <taxon>rosids</taxon>
        <taxon>fabids</taxon>
        <taxon>Malpighiales</taxon>
        <taxon>Linaceae</taxon>
        <taxon>Linum</taxon>
    </lineage>
</organism>
<dbReference type="Proteomes" id="UP001154282">
    <property type="component" value="Unassembled WGS sequence"/>
</dbReference>
<evidence type="ECO:0000313" key="2">
    <source>
        <dbReference type="Proteomes" id="UP001154282"/>
    </source>
</evidence>
<dbReference type="EMBL" id="CAMGYJ010000011">
    <property type="protein sequence ID" value="CAI0557250.1"/>
    <property type="molecule type" value="Genomic_DNA"/>
</dbReference>
<accession>A0AAV0RI61</accession>
<evidence type="ECO:0000313" key="1">
    <source>
        <dbReference type="EMBL" id="CAI0557250.1"/>
    </source>
</evidence>